<comment type="function">
    <text evidence="1 6">Removes the N-terminal methionine from nascent proteins. The N-terminal methionine is often cleaved when the second residue in the primary sequence is small and uncharged (Met-Ala-, Cys, Gly, Pro, Ser, Thr, or Val). Requires deformylation of the N(alpha)-formylated initiator methionine before it can be hydrolyzed.</text>
</comment>
<dbReference type="EC" id="3.4.11.18" evidence="6 7"/>
<feature type="binding site" evidence="6">
    <location>
        <position position="169"/>
    </location>
    <ligand>
        <name>a divalent metal cation</name>
        <dbReference type="ChEBI" id="CHEBI:60240"/>
        <label>2</label>
        <note>catalytic</note>
    </ligand>
</feature>
<dbReference type="InterPro" id="IPR001714">
    <property type="entry name" value="Pept_M24_MAP"/>
</dbReference>
<comment type="similarity">
    <text evidence="6">Belongs to the peptidase M24A family. Methionine aminopeptidase type 1 subfamily.</text>
</comment>
<evidence type="ECO:0000256" key="7">
    <source>
        <dbReference type="RuleBase" id="RU003653"/>
    </source>
</evidence>
<dbReference type="GO" id="GO:0070006">
    <property type="term" value="F:metalloaminopeptidase activity"/>
    <property type="evidence" value="ECO:0007669"/>
    <property type="project" value="UniProtKB-UniRule"/>
</dbReference>
<dbReference type="GO" id="GO:0005829">
    <property type="term" value="C:cytosol"/>
    <property type="evidence" value="ECO:0007669"/>
    <property type="project" value="TreeGrafter"/>
</dbReference>
<dbReference type="InterPro" id="IPR000994">
    <property type="entry name" value="Pept_M24"/>
</dbReference>
<evidence type="ECO:0000256" key="6">
    <source>
        <dbReference type="HAMAP-Rule" id="MF_01974"/>
    </source>
</evidence>
<dbReference type="Gene3D" id="3.90.230.10">
    <property type="entry name" value="Creatinase/methionine aminopeptidase superfamily"/>
    <property type="match status" value="1"/>
</dbReference>
<comment type="subunit">
    <text evidence="6">Monomer.</text>
</comment>
<evidence type="ECO:0000256" key="4">
    <source>
        <dbReference type="ARBA" id="ARBA00022723"/>
    </source>
</evidence>
<reference evidence="9" key="1">
    <citation type="journal article" date="2007" name="Environ. Microbiol.">
        <title>Proteorhodopsin photosystem gene clusters exhibit co-evolutionary trends and shared ancestry among diverse marine microbial phyla.</title>
        <authorList>
            <person name="McCarren J."/>
            <person name="Delong E.F."/>
        </authorList>
    </citation>
    <scope>NUCLEOTIDE SEQUENCE</scope>
</reference>
<keyword evidence="3 6" id="KW-0645">Protease</keyword>
<evidence type="ECO:0000313" key="9">
    <source>
        <dbReference type="EMBL" id="ABL97318.1"/>
    </source>
</evidence>
<dbReference type="NCBIfam" id="TIGR00500">
    <property type="entry name" value="met_pdase_I"/>
    <property type="match status" value="1"/>
</dbReference>
<dbReference type="GO" id="GO:0004239">
    <property type="term" value="F:initiator methionyl aminopeptidase activity"/>
    <property type="evidence" value="ECO:0007669"/>
    <property type="project" value="UniProtKB-UniRule"/>
</dbReference>
<comment type="catalytic activity">
    <reaction evidence="6 7">
        <text>Release of N-terminal amino acids, preferentially methionine, from peptides and arylamides.</text>
        <dbReference type="EC" id="3.4.11.18"/>
    </reaction>
</comment>
<protein>
    <recommendedName>
        <fullName evidence="6 7">Methionine aminopeptidase</fullName>
        <shortName evidence="6">MAP</shortName>
        <shortName evidence="6">MetAP</shortName>
        <ecNumber evidence="6 7">3.4.11.18</ecNumber>
    </recommendedName>
    <alternativeName>
        <fullName evidence="6">Peptidase M</fullName>
    </alternativeName>
</protein>
<name>A4GJM3_9BACT</name>
<feature type="binding site" evidence="6">
    <location>
        <position position="95"/>
    </location>
    <ligand>
        <name>a divalent metal cation</name>
        <dbReference type="ChEBI" id="CHEBI:60240"/>
        <label>1</label>
    </ligand>
</feature>
<gene>
    <name evidence="6" type="primary">map</name>
    <name evidence="9" type="ORF">ALOHA_HF1012C08.0022</name>
</gene>
<dbReference type="PROSITE" id="PS00680">
    <property type="entry name" value="MAP_1"/>
    <property type="match status" value="1"/>
</dbReference>
<dbReference type="Pfam" id="PF00557">
    <property type="entry name" value="Peptidase_M24"/>
    <property type="match status" value="1"/>
</dbReference>
<evidence type="ECO:0000256" key="1">
    <source>
        <dbReference type="ARBA" id="ARBA00002521"/>
    </source>
</evidence>
<evidence type="ECO:0000256" key="2">
    <source>
        <dbReference type="ARBA" id="ARBA00022438"/>
    </source>
</evidence>
<evidence type="ECO:0000259" key="8">
    <source>
        <dbReference type="Pfam" id="PF00557"/>
    </source>
</evidence>
<feature type="binding site" evidence="6">
    <location>
        <position position="233"/>
    </location>
    <ligand>
        <name>a divalent metal cation</name>
        <dbReference type="ChEBI" id="CHEBI:60240"/>
        <label>1</label>
    </ligand>
</feature>
<feature type="binding site" evidence="6">
    <location>
        <position position="202"/>
    </location>
    <ligand>
        <name>a divalent metal cation</name>
        <dbReference type="ChEBI" id="CHEBI:60240"/>
        <label>2</label>
        <note>catalytic</note>
    </ligand>
</feature>
<dbReference type="SUPFAM" id="SSF55920">
    <property type="entry name" value="Creatinase/aminopeptidase"/>
    <property type="match status" value="1"/>
</dbReference>
<dbReference type="GO" id="GO:0046872">
    <property type="term" value="F:metal ion binding"/>
    <property type="evidence" value="ECO:0007669"/>
    <property type="project" value="UniProtKB-UniRule"/>
</dbReference>
<feature type="binding site" evidence="6">
    <location>
        <position position="233"/>
    </location>
    <ligand>
        <name>a divalent metal cation</name>
        <dbReference type="ChEBI" id="CHEBI:60240"/>
        <label>2</label>
        <note>catalytic</note>
    </ligand>
</feature>
<organism evidence="9">
    <name type="scientific">uncultured marine bacterium HF10_12C08</name>
    <dbReference type="NCBI Taxonomy" id="415444"/>
    <lineage>
        <taxon>Bacteria</taxon>
        <taxon>environmental samples</taxon>
    </lineage>
</organism>
<dbReference type="PANTHER" id="PTHR43330:SF27">
    <property type="entry name" value="METHIONINE AMINOPEPTIDASE"/>
    <property type="match status" value="1"/>
</dbReference>
<dbReference type="HAMAP" id="MF_01974">
    <property type="entry name" value="MetAP_1"/>
    <property type="match status" value="1"/>
</dbReference>
<keyword evidence="5 6" id="KW-0378">Hydrolase</keyword>
<keyword evidence="2 6" id="KW-0031">Aminopeptidase</keyword>
<accession>A4GJM3</accession>
<feature type="binding site" evidence="6">
    <location>
        <position position="106"/>
    </location>
    <ligand>
        <name>a divalent metal cation</name>
        <dbReference type="ChEBI" id="CHEBI:60240"/>
        <label>1</label>
    </ligand>
</feature>
<feature type="binding site" evidence="6">
    <location>
        <position position="106"/>
    </location>
    <ligand>
        <name>a divalent metal cation</name>
        <dbReference type="ChEBI" id="CHEBI:60240"/>
        <label>2</label>
        <note>catalytic</note>
    </ligand>
</feature>
<comment type="cofactor">
    <cofactor evidence="6">
        <name>Co(2+)</name>
        <dbReference type="ChEBI" id="CHEBI:48828"/>
    </cofactor>
    <cofactor evidence="6">
        <name>Zn(2+)</name>
        <dbReference type="ChEBI" id="CHEBI:29105"/>
    </cofactor>
    <cofactor evidence="6">
        <name>Mn(2+)</name>
        <dbReference type="ChEBI" id="CHEBI:29035"/>
    </cofactor>
    <cofactor evidence="6">
        <name>Fe(2+)</name>
        <dbReference type="ChEBI" id="CHEBI:29033"/>
    </cofactor>
    <text evidence="6">Binds 2 divalent metal cations per subunit. Has a high-affinity and a low affinity metal-binding site. The true nature of the physiological cofactor is under debate. The enzyme is active with cobalt, zinc, manganese or divalent iron ions. Most likely, methionine aminopeptidases function as mononuclear Fe(2+)-metalloproteases under physiological conditions, and the catalytically relevant metal-binding site has been assigned to the histidine-containing high-affinity site.</text>
</comment>
<keyword evidence="4 6" id="KW-0479">Metal-binding</keyword>
<dbReference type="PRINTS" id="PR00599">
    <property type="entry name" value="MAPEPTIDASE"/>
</dbReference>
<sequence length="256" mass="27976">MNNTIHSSDDFEGMRKAGNLAASTLDLLVEKVKPGVSTEELDNIAFDYIVRNGGLIAPLFYKGYPKSVCTSINHVICHGIPSSRILENGDIVNIDVTVIVDGWHGDTSRMFPVGKINAKAQKLIDCTFHAMHEGINAAQPDATLGDIGNAIQTYAEKQNYSVVRDFCGHGLGKVFHEFPNILHYGDKGKGEKIEPGMFFTVEPMINFGKYDVRMLGDGWTAVTKDKSLSAQFEHSIGITNDGIEIFTKSPAGLDKP</sequence>
<dbReference type="MEROPS" id="M24.001"/>
<feature type="binding site" evidence="6">
    <location>
        <position position="176"/>
    </location>
    <ligand>
        <name>substrate</name>
    </ligand>
</feature>
<evidence type="ECO:0000256" key="5">
    <source>
        <dbReference type="ARBA" id="ARBA00022801"/>
    </source>
</evidence>
<dbReference type="InterPro" id="IPR036005">
    <property type="entry name" value="Creatinase/aminopeptidase-like"/>
</dbReference>
<dbReference type="EMBL" id="EF107102">
    <property type="protein sequence ID" value="ABL97318.1"/>
    <property type="molecule type" value="Genomic_DNA"/>
</dbReference>
<feature type="domain" description="Peptidase M24" evidence="8">
    <location>
        <begin position="12"/>
        <end position="239"/>
    </location>
</feature>
<dbReference type="PANTHER" id="PTHR43330">
    <property type="entry name" value="METHIONINE AMINOPEPTIDASE"/>
    <property type="match status" value="1"/>
</dbReference>
<dbReference type="CDD" id="cd01086">
    <property type="entry name" value="MetAP1"/>
    <property type="match status" value="1"/>
</dbReference>
<feature type="binding site" evidence="6">
    <location>
        <position position="78"/>
    </location>
    <ligand>
        <name>substrate</name>
    </ligand>
</feature>
<proteinExistence type="inferred from homology"/>
<evidence type="ECO:0000256" key="3">
    <source>
        <dbReference type="ARBA" id="ARBA00022670"/>
    </source>
</evidence>
<dbReference type="AlphaFoldDB" id="A4GJM3"/>
<dbReference type="GO" id="GO:0006508">
    <property type="term" value="P:proteolysis"/>
    <property type="evidence" value="ECO:0007669"/>
    <property type="project" value="UniProtKB-KW"/>
</dbReference>
<dbReference type="InterPro" id="IPR002467">
    <property type="entry name" value="Pept_M24A_MAP1"/>
</dbReference>